<keyword evidence="6" id="KW-0479">Metal-binding</keyword>
<dbReference type="Pfam" id="PF20256">
    <property type="entry name" value="MoCoBD_2"/>
    <property type="match status" value="1"/>
</dbReference>
<organism evidence="14 15">
    <name type="scientific">Acidovorax soli</name>
    <dbReference type="NCBI Taxonomy" id="592050"/>
    <lineage>
        <taxon>Bacteria</taxon>
        <taxon>Pseudomonadati</taxon>
        <taxon>Pseudomonadota</taxon>
        <taxon>Betaproteobacteria</taxon>
        <taxon>Burkholderiales</taxon>
        <taxon>Comamonadaceae</taxon>
        <taxon>Acidovorax</taxon>
    </lineage>
</organism>
<keyword evidence="5" id="KW-0001">2Fe-2S</keyword>
<dbReference type="GO" id="GO:0051537">
    <property type="term" value="F:2 iron, 2 sulfur cluster binding"/>
    <property type="evidence" value="ECO:0007669"/>
    <property type="project" value="UniProtKB-KW"/>
</dbReference>
<dbReference type="Pfam" id="PF01315">
    <property type="entry name" value="Ald_Xan_dh_C"/>
    <property type="match status" value="1"/>
</dbReference>
<dbReference type="Gene3D" id="3.30.365.10">
    <property type="entry name" value="Aldehyde oxidase/xanthine dehydrogenase, molybdopterin binding domain"/>
    <property type="match status" value="4"/>
</dbReference>
<dbReference type="PANTHER" id="PTHR11908">
    <property type="entry name" value="XANTHINE DEHYDROGENASE"/>
    <property type="match status" value="1"/>
</dbReference>
<evidence type="ECO:0000256" key="12">
    <source>
        <dbReference type="SAM" id="MobiDB-lite"/>
    </source>
</evidence>
<dbReference type="SMART" id="SM01008">
    <property type="entry name" value="Ald_Xan_dh_C"/>
    <property type="match status" value="1"/>
</dbReference>
<dbReference type="SUPFAM" id="SSF56003">
    <property type="entry name" value="Molybdenum cofactor-binding domain"/>
    <property type="match status" value="1"/>
</dbReference>
<dbReference type="GO" id="GO:0005506">
    <property type="term" value="F:iron ion binding"/>
    <property type="evidence" value="ECO:0007669"/>
    <property type="project" value="InterPro"/>
</dbReference>
<keyword evidence="15" id="KW-1185">Reference proteome</keyword>
<dbReference type="GO" id="GO:0030151">
    <property type="term" value="F:molybdenum ion binding"/>
    <property type="evidence" value="ECO:0007669"/>
    <property type="project" value="InterPro"/>
</dbReference>
<evidence type="ECO:0000256" key="8">
    <source>
        <dbReference type="ARBA" id="ARBA00023004"/>
    </source>
</evidence>
<dbReference type="RefSeq" id="WP_184856848.1">
    <property type="nucleotide sequence ID" value="NZ_JACHLK010000003.1"/>
</dbReference>
<dbReference type="PANTHER" id="PTHR11908:SF132">
    <property type="entry name" value="ALDEHYDE OXIDASE 1-RELATED"/>
    <property type="match status" value="1"/>
</dbReference>
<keyword evidence="4" id="KW-0500">Molybdenum</keyword>
<evidence type="ECO:0000256" key="2">
    <source>
        <dbReference type="ARBA" id="ARBA00001974"/>
    </source>
</evidence>
<evidence type="ECO:0000256" key="1">
    <source>
        <dbReference type="ARBA" id="ARBA00001924"/>
    </source>
</evidence>
<feature type="compositionally biased region" description="Low complexity" evidence="12">
    <location>
        <begin position="20"/>
        <end position="39"/>
    </location>
</feature>
<dbReference type="GO" id="GO:0004854">
    <property type="term" value="F:xanthine dehydrogenase activity"/>
    <property type="evidence" value="ECO:0007669"/>
    <property type="project" value="UniProtKB-EC"/>
</dbReference>
<evidence type="ECO:0000256" key="11">
    <source>
        <dbReference type="ARBA" id="ARBA00053029"/>
    </source>
</evidence>
<dbReference type="AlphaFoldDB" id="A0A7X0U8X8"/>
<name>A0A7X0U8X8_9BURK</name>
<evidence type="ECO:0000256" key="7">
    <source>
        <dbReference type="ARBA" id="ARBA00023002"/>
    </source>
</evidence>
<evidence type="ECO:0000313" key="15">
    <source>
        <dbReference type="Proteomes" id="UP000575083"/>
    </source>
</evidence>
<comment type="caution">
    <text evidence="14">The sequence shown here is derived from an EMBL/GenBank/DDBJ whole genome shotgun (WGS) entry which is preliminary data.</text>
</comment>
<comment type="cofactor">
    <cofactor evidence="10">
        <name>[2Fe-2S] cluster</name>
        <dbReference type="ChEBI" id="CHEBI:190135"/>
    </cofactor>
</comment>
<dbReference type="InterPro" id="IPR000674">
    <property type="entry name" value="Ald_Oxase/Xan_DH_a/b"/>
</dbReference>
<dbReference type="SUPFAM" id="SSF54665">
    <property type="entry name" value="CO dehydrogenase molybdoprotein N-domain-like"/>
    <property type="match status" value="1"/>
</dbReference>
<dbReference type="Pfam" id="PF02738">
    <property type="entry name" value="MoCoBD_1"/>
    <property type="match status" value="1"/>
</dbReference>
<dbReference type="InterPro" id="IPR016208">
    <property type="entry name" value="Ald_Oxase/xanthine_DH-like"/>
</dbReference>
<evidence type="ECO:0000256" key="5">
    <source>
        <dbReference type="ARBA" id="ARBA00022714"/>
    </source>
</evidence>
<dbReference type="InterPro" id="IPR046867">
    <property type="entry name" value="AldOxase/xan_DH_MoCoBD2"/>
</dbReference>
<comment type="similarity">
    <text evidence="3">Belongs to the xanthine dehydrogenase family.</text>
</comment>
<dbReference type="Gene3D" id="3.90.1170.50">
    <property type="entry name" value="Aldehyde oxidase/xanthine dehydrogenase, a/b hammerhead"/>
    <property type="match status" value="1"/>
</dbReference>
<evidence type="ECO:0000256" key="9">
    <source>
        <dbReference type="ARBA" id="ARBA00023014"/>
    </source>
</evidence>
<evidence type="ECO:0000313" key="14">
    <source>
        <dbReference type="EMBL" id="MBB6559438.1"/>
    </source>
</evidence>
<proteinExistence type="inferred from homology"/>
<keyword evidence="9" id="KW-0411">Iron-sulfur</keyword>
<dbReference type="EC" id="1.17.1.4" evidence="14"/>
<dbReference type="FunFam" id="3.30.365.10:FF:000002">
    <property type="entry name" value="Xanthine dehydrogenase oxidase"/>
    <property type="match status" value="1"/>
</dbReference>
<keyword evidence="8" id="KW-0408">Iron</keyword>
<feature type="region of interest" description="Disordered" evidence="12">
    <location>
        <begin position="1"/>
        <end position="39"/>
    </location>
</feature>
<gene>
    <name evidence="14" type="ORF">HNP48_002105</name>
</gene>
<dbReference type="InterPro" id="IPR036856">
    <property type="entry name" value="Ald_Oxase/Xan_DH_a/b_sf"/>
</dbReference>
<evidence type="ECO:0000256" key="3">
    <source>
        <dbReference type="ARBA" id="ARBA00006849"/>
    </source>
</evidence>
<evidence type="ECO:0000256" key="4">
    <source>
        <dbReference type="ARBA" id="ARBA00022505"/>
    </source>
</evidence>
<accession>A0A7X0U8X8</accession>
<protein>
    <submittedName>
        <fullName evidence="14">Xanthine dehydrogenase large subunit</fullName>
        <ecNumber evidence="14">1.17.1.4</ecNumber>
    </submittedName>
</protein>
<comment type="cofactor">
    <cofactor evidence="11">
        <name>Mo-molybdopterin cytosine dinucleotide</name>
        <dbReference type="ChEBI" id="CHEBI:71308"/>
    </cofactor>
</comment>
<evidence type="ECO:0000259" key="13">
    <source>
        <dbReference type="SMART" id="SM01008"/>
    </source>
</evidence>
<dbReference type="EMBL" id="JACHLK010000003">
    <property type="protein sequence ID" value="MBB6559438.1"/>
    <property type="molecule type" value="Genomic_DNA"/>
</dbReference>
<sequence>MNQRDPLSLSRDAVDDPVVAEANAQAAEAQAAPSAPPAELRAMGRSHIHESARAQVAGAASYIDDLPEIKGTLYAAPILSTVAHGRLNGVDASAALALPGVRGVVLAADVPGDKMLAAFAHDEPVFALDTVQHIGQVIGLVVADTVMQARRAVRAVKLDITPLPAILSVQAALEAQSYVLPPVFVRRGDAAAGLAASQHRLEGSFEVGGQEHFYLEGQIAYAMPLEQKQWWVYSSTQHPGEVQHWVAHALGIDNHAVRVECRRMGGGFGGKETQAGHLAVWAAVAAHKLGRPIKLRLDRDEDFMVTGKRHPFAYRYDVGFDGTGRITGLNLHMAANCGFSADLSGPVADRAVFHSDNAYYLSDVEIASYRCKTNTQSHTAFRGFGGPQGVVVIEAILGDIARALGLDAQDVRLRNLYGRDASEGRNVTHYQMTVEDNILHELMPQLERDANYRERQAAIAAWNATSPVLKRGLAITPVKFGISFTATLFNQAGALVHVYTDGSVQVNHGGTEMGQGLHTKVAQIVADELGVPLHRVLVTASDTSKVPNASATAASSGTDLNGRAAQFAARHVRDNLAAYVCGLDGCGAGAIRFAGGQVISPKQVRAFDDVVKEAYANRIQLWSDGFYRTPKIHYDKATLTGRPFYYFSYGAACTEVVIDTLTGENRVVAVDILHDVGHSINPAIDIGQIEGGFVQGMGWLTTEQLVWNDKGYLATHAPSTYKIPATGDIPAHFRVDLWPEANREDNVGGSKAVGEPPFMLAISVYEALRNAVAAGRGAGEDSLAPVRLTAPATAENVLRALGKISD</sequence>
<dbReference type="InterPro" id="IPR037165">
    <property type="entry name" value="AldOxase/xan_DH_Mopterin-bd_sf"/>
</dbReference>
<comment type="cofactor">
    <cofactor evidence="2">
        <name>FAD</name>
        <dbReference type="ChEBI" id="CHEBI:57692"/>
    </cofactor>
</comment>
<dbReference type="NCBIfam" id="TIGR02965">
    <property type="entry name" value="xanthine_xdhB"/>
    <property type="match status" value="1"/>
</dbReference>
<keyword evidence="7 14" id="KW-0560">Oxidoreductase</keyword>
<feature type="domain" description="Aldehyde oxidase/xanthine dehydrogenase a/b hammerhead" evidence="13">
    <location>
        <begin position="57"/>
        <end position="164"/>
    </location>
</feature>
<dbReference type="FunFam" id="3.30.365.10:FF:000001">
    <property type="entry name" value="Xanthine dehydrogenase oxidase"/>
    <property type="match status" value="1"/>
</dbReference>
<reference evidence="14 15" key="1">
    <citation type="submission" date="2020-08" db="EMBL/GenBank/DDBJ databases">
        <title>Functional genomics of gut bacteria from endangered species of beetles.</title>
        <authorList>
            <person name="Carlos-Shanley C."/>
        </authorList>
    </citation>
    <scope>NUCLEOTIDE SEQUENCE [LARGE SCALE GENOMIC DNA]</scope>
    <source>
        <strain evidence="14 15">S00198</strain>
    </source>
</reference>
<dbReference type="InterPro" id="IPR014309">
    <property type="entry name" value="Xanthine_DH_Mopterin-bd_su"/>
</dbReference>
<comment type="cofactor">
    <cofactor evidence="1">
        <name>Mo-molybdopterin</name>
        <dbReference type="ChEBI" id="CHEBI:71302"/>
    </cofactor>
</comment>
<dbReference type="InterPro" id="IPR008274">
    <property type="entry name" value="AldOxase/xan_DH_MoCoBD1"/>
</dbReference>
<dbReference type="Proteomes" id="UP000575083">
    <property type="component" value="Unassembled WGS sequence"/>
</dbReference>
<evidence type="ECO:0000256" key="6">
    <source>
        <dbReference type="ARBA" id="ARBA00022723"/>
    </source>
</evidence>
<evidence type="ECO:0000256" key="10">
    <source>
        <dbReference type="ARBA" id="ARBA00034078"/>
    </source>
</evidence>